<organism evidence="1 2">
    <name type="scientific">Aspergillus tanneri</name>
    <dbReference type="NCBI Taxonomy" id="1220188"/>
    <lineage>
        <taxon>Eukaryota</taxon>
        <taxon>Fungi</taxon>
        <taxon>Dikarya</taxon>
        <taxon>Ascomycota</taxon>
        <taxon>Pezizomycotina</taxon>
        <taxon>Eurotiomycetes</taxon>
        <taxon>Eurotiomycetidae</taxon>
        <taxon>Eurotiales</taxon>
        <taxon>Aspergillaceae</taxon>
        <taxon>Aspergillus</taxon>
        <taxon>Aspergillus subgen. Circumdati</taxon>
    </lineage>
</organism>
<evidence type="ECO:0000313" key="2">
    <source>
        <dbReference type="Proteomes" id="UP000324241"/>
    </source>
</evidence>
<protein>
    <submittedName>
        <fullName evidence="1">Uncharacterized protein</fullName>
    </submittedName>
</protein>
<comment type="caution">
    <text evidence="1">The sequence shown here is derived from an EMBL/GenBank/DDBJ whole genome shotgun (WGS) entry which is preliminary data.</text>
</comment>
<sequence length="120" mass="13526">MTQQQFEAAWRTDHLVSLSFTCGLVTCRLSVVRRAAFIFGIGQNHIVFTTVAVLATTRIIQVIWRPRGLSPKLQGRRACFVNPRKRTASSSLLCSKEDPLEDCWISGDSDLRNMKPGELF</sequence>
<accession>A0A5M9MP38</accession>
<dbReference type="RefSeq" id="XP_033426441.1">
    <property type="nucleotide sequence ID" value="XM_033570409.1"/>
</dbReference>
<dbReference type="EMBL" id="QUQM01000004">
    <property type="protein sequence ID" value="KAA8647080.1"/>
    <property type="molecule type" value="Genomic_DNA"/>
</dbReference>
<name>A0A5M9MP38_9EURO</name>
<proteinExistence type="predicted"/>
<dbReference type="GeneID" id="54328465"/>
<gene>
    <name evidence="1" type="ORF">ATNIH1004_005763</name>
</gene>
<evidence type="ECO:0000313" key="1">
    <source>
        <dbReference type="EMBL" id="KAA8647080.1"/>
    </source>
</evidence>
<reference evidence="1 2" key="1">
    <citation type="submission" date="2019-08" db="EMBL/GenBank/DDBJ databases">
        <title>The genome sequence of a newly discovered highly antifungal drug resistant Aspergillus species, Aspergillus tanneri NIH 1004.</title>
        <authorList>
            <person name="Mounaud S."/>
            <person name="Singh I."/>
            <person name="Joardar V."/>
            <person name="Pakala S."/>
            <person name="Pakala S."/>
            <person name="Venepally P."/>
            <person name="Chung J.K."/>
            <person name="Losada L."/>
            <person name="Nierman W.C."/>
        </authorList>
    </citation>
    <scope>NUCLEOTIDE SEQUENCE [LARGE SCALE GENOMIC DNA]</scope>
    <source>
        <strain evidence="1 2">NIH1004</strain>
    </source>
</reference>
<dbReference type="Proteomes" id="UP000324241">
    <property type="component" value="Unassembled WGS sequence"/>
</dbReference>
<dbReference type="AlphaFoldDB" id="A0A5M9MP38"/>